<protein>
    <recommendedName>
        <fullName evidence="4">CCHC-type domain-containing protein</fullName>
    </recommendedName>
</protein>
<sequence>MMAAWGDSSDDDEEEGEKSSNHVGLCLMANSDEESDQESFEVNLENFLSKFDSLPKTKVRKIFKRLTIELNQNLSENENLKSQITELESKLEETTRAKLRLETRVGELIDEKLKYSEVVLEQDNIICSLKLDSMNQQVDQSEKLLSKIPNIGVLIEHLNRLEAERQDFKNKPEYQPYSTKERTRSRPYSRTEPSRYKRKENETAGLGYVPRKTQINQKSGFQNQSFNGNRTRGQTSSWPYQRQSRTGPTWFVKLVQRHKTGYGQTPNREFHKRDKDFYGNWKTKYVDTYDSRICGHCGKVGHLRYQCHSRQ</sequence>
<dbReference type="PROSITE" id="PS50158">
    <property type="entry name" value="ZF_CCHC"/>
    <property type="match status" value="1"/>
</dbReference>
<evidence type="ECO:0000313" key="5">
    <source>
        <dbReference type="EMBL" id="CAH9107132.1"/>
    </source>
</evidence>
<keyword evidence="2" id="KW-0175">Coiled coil</keyword>
<name>A0A9P1EHY9_CUSEU</name>
<gene>
    <name evidence="5" type="ORF">CEURO_LOCUS17630</name>
</gene>
<dbReference type="EMBL" id="CAMAPE010000050">
    <property type="protein sequence ID" value="CAH9107132.1"/>
    <property type="molecule type" value="Genomic_DNA"/>
</dbReference>
<feature type="coiled-coil region" evidence="2">
    <location>
        <begin position="63"/>
        <end position="111"/>
    </location>
</feature>
<dbReference type="GO" id="GO:0008270">
    <property type="term" value="F:zinc ion binding"/>
    <property type="evidence" value="ECO:0007669"/>
    <property type="project" value="UniProtKB-KW"/>
</dbReference>
<feature type="non-terminal residue" evidence="5">
    <location>
        <position position="311"/>
    </location>
</feature>
<keyword evidence="1" id="KW-0862">Zinc</keyword>
<keyword evidence="1" id="KW-0863">Zinc-finger</keyword>
<evidence type="ECO:0000256" key="2">
    <source>
        <dbReference type="SAM" id="Coils"/>
    </source>
</evidence>
<accession>A0A9P1EHY9</accession>
<evidence type="ECO:0000313" key="6">
    <source>
        <dbReference type="Proteomes" id="UP001152484"/>
    </source>
</evidence>
<evidence type="ECO:0000259" key="4">
    <source>
        <dbReference type="PROSITE" id="PS50158"/>
    </source>
</evidence>
<dbReference type="InterPro" id="IPR001878">
    <property type="entry name" value="Znf_CCHC"/>
</dbReference>
<feature type="region of interest" description="Disordered" evidence="3">
    <location>
        <begin position="1"/>
        <end position="25"/>
    </location>
</feature>
<feature type="compositionally biased region" description="Basic and acidic residues" evidence="3">
    <location>
        <begin position="192"/>
        <end position="201"/>
    </location>
</feature>
<feature type="region of interest" description="Disordered" evidence="3">
    <location>
        <begin position="220"/>
        <end position="243"/>
    </location>
</feature>
<evidence type="ECO:0000256" key="3">
    <source>
        <dbReference type="SAM" id="MobiDB-lite"/>
    </source>
</evidence>
<dbReference type="GO" id="GO:0003676">
    <property type="term" value="F:nucleic acid binding"/>
    <property type="evidence" value="ECO:0007669"/>
    <property type="project" value="InterPro"/>
</dbReference>
<feature type="domain" description="CCHC-type" evidence="4">
    <location>
        <begin position="294"/>
        <end position="307"/>
    </location>
</feature>
<evidence type="ECO:0000256" key="1">
    <source>
        <dbReference type="PROSITE-ProRule" id="PRU00047"/>
    </source>
</evidence>
<reference evidence="5" key="1">
    <citation type="submission" date="2022-07" db="EMBL/GenBank/DDBJ databases">
        <authorList>
            <person name="Macas J."/>
            <person name="Novak P."/>
            <person name="Neumann P."/>
        </authorList>
    </citation>
    <scope>NUCLEOTIDE SEQUENCE</scope>
</reference>
<comment type="caution">
    <text evidence="5">The sequence shown here is derived from an EMBL/GenBank/DDBJ whole genome shotgun (WGS) entry which is preliminary data.</text>
</comment>
<keyword evidence="6" id="KW-1185">Reference proteome</keyword>
<feature type="region of interest" description="Disordered" evidence="3">
    <location>
        <begin position="166"/>
        <end position="201"/>
    </location>
</feature>
<keyword evidence="1" id="KW-0479">Metal-binding</keyword>
<proteinExistence type="predicted"/>
<dbReference type="AlphaFoldDB" id="A0A9P1EHY9"/>
<dbReference type="Proteomes" id="UP001152484">
    <property type="component" value="Unassembled WGS sequence"/>
</dbReference>
<organism evidence="5 6">
    <name type="scientific">Cuscuta europaea</name>
    <name type="common">European dodder</name>
    <dbReference type="NCBI Taxonomy" id="41803"/>
    <lineage>
        <taxon>Eukaryota</taxon>
        <taxon>Viridiplantae</taxon>
        <taxon>Streptophyta</taxon>
        <taxon>Embryophyta</taxon>
        <taxon>Tracheophyta</taxon>
        <taxon>Spermatophyta</taxon>
        <taxon>Magnoliopsida</taxon>
        <taxon>eudicotyledons</taxon>
        <taxon>Gunneridae</taxon>
        <taxon>Pentapetalae</taxon>
        <taxon>asterids</taxon>
        <taxon>lamiids</taxon>
        <taxon>Solanales</taxon>
        <taxon>Convolvulaceae</taxon>
        <taxon>Cuscuteae</taxon>
        <taxon>Cuscuta</taxon>
        <taxon>Cuscuta subgen. Cuscuta</taxon>
    </lineage>
</organism>